<dbReference type="PROSITE" id="PS51257">
    <property type="entry name" value="PROKAR_LIPOPROTEIN"/>
    <property type="match status" value="1"/>
</dbReference>
<organism evidence="1 2">
    <name type="scientific">Chitinophaga flava</name>
    <dbReference type="NCBI Taxonomy" id="2259036"/>
    <lineage>
        <taxon>Bacteria</taxon>
        <taxon>Pseudomonadati</taxon>
        <taxon>Bacteroidota</taxon>
        <taxon>Chitinophagia</taxon>
        <taxon>Chitinophagales</taxon>
        <taxon>Chitinophagaceae</taxon>
        <taxon>Chitinophaga</taxon>
    </lineage>
</organism>
<protein>
    <recommendedName>
        <fullName evidence="3">DUF4595 domain-containing protein</fullName>
    </recommendedName>
</protein>
<proteinExistence type="predicted"/>
<comment type="caution">
    <text evidence="1">The sequence shown here is derived from an EMBL/GenBank/DDBJ whole genome shotgun (WGS) entry which is preliminary data.</text>
</comment>
<reference evidence="1 2" key="1">
    <citation type="submission" date="2018-05" db="EMBL/GenBank/DDBJ databases">
        <title>Chitinophaga sp. K3CV102501T nov., isolated from isolated from a monsoon evergreen broad-leaved forest soil.</title>
        <authorList>
            <person name="Lv Y."/>
        </authorList>
    </citation>
    <scope>NUCLEOTIDE SEQUENCE [LARGE SCALE GENOMIC DNA]</scope>
    <source>
        <strain evidence="1 2">GDMCC 1.1325</strain>
    </source>
</reference>
<name>A0A365Y247_9BACT</name>
<dbReference type="EMBL" id="QFFJ01000001">
    <property type="protein sequence ID" value="RBL92673.1"/>
    <property type="molecule type" value="Genomic_DNA"/>
</dbReference>
<dbReference type="OrthoDB" id="659372at2"/>
<keyword evidence="2" id="KW-1185">Reference proteome</keyword>
<dbReference type="AlphaFoldDB" id="A0A365Y247"/>
<sequence>MKKYLFCFLIPVLLTACNTHKNKKTTPVRLTAITIHGDSIPQYSFQYDTAGHLIRLTKHYRKDASQIYSFQYDNSNRLAGMQSAYQDRGHTTIDQKATVSAWDPLGNVTVVKYYDTNNIPVKTARLTWKKGMPVALKYIDSTQAISWNYTNGNPDWKNISTDTTTSDGQDTSICIRSARYEWDDTINPLRPLVNQLVMVPGLSPGQALPLPELSDFLLTVSSNNPTLIKMDEQQKAVYGKTSQQYFRNNTMQFFYACKNGYPVTARVHFHSEGYTKLDSDTQVNLDYSYQ</sequence>
<dbReference type="RefSeq" id="WP_113615274.1">
    <property type="nucleotide sequence ID" value="NZ_QFFJ01000001.1"/>
</dbReference>
<gene>
    <name evidence="1" type="ORF">DF182_08870</name>
</gene>
<dbReference type="Proteomes" id="UP000253410">
    <property type="component" value="Unassembled WGS sequence"/>
</dbReference>
<evidence type="ECO:0008006" key="3">
    <source>
        <dbReference type="Google" id="ProtNLM"/>
    </source>
</evidence>
<evidence type="ECO:0000313" key="2">
    <source>
        <dbReference type="Proteomes" id="UP000253410"/>
    </source>
</evidence>
<evidence type="ECO:0000313" key="1">
    <source>
        <dbReference type="EMBL" id="RBL92673.1"/>
    </source>
</evidence>
<accession>A0A365Y247</accession>